<dbReference type="Gene3D" id="2.40.360.20">
    <property type="match status" value="1"/>
</dbReference>
<gene>
    <name evidence="3" type="ORF">H0A68_16495</name>
</gene>
<dbReference type="InterPro" id="IPR049279">
    <property type="entry name" value="DUF3108-like"/>
</dbReference>
<dbReference type="OrthoDB" id="8962610at2"/>
<proteinExistence type="predicted"/>
<dbReference type="AlphaFoldDB" id="A0A853FCD8"/>
<keyword evidence="4" id="KW-1185">Reference proteome</keyword>
<dbReference type="EMBL" id="JACCEW010000006">
    <property type="protein sequence ID" value="NYT38484.1"/>
    <property type="molecule type" value="Genomic_DNA"/>
</dbReference>
<dbReference type="RefSeq" id="WP_129971023.1">
    <property type="nucleotide sequence ID" value="NZ_JACCEW010000006.1"/>
</dbReference>
<sequence length="238" mass="25838">MRSFWFRILAVCAFGVAAAPAFAGMCQTPFMHDGGHVTLAGQGTFNLGADLSFSEVSKQGDNSCKARVQGKATYGLAGLPGGSSRVDYWMTVRNGEASFEKQDESGRRVPVQGKFDLRMLGLFSYAQPITHAGQTFPGQHFQIQVDNKGSKPVRINTTERTVGEKQTLQTAAGAQSCWPVRYTRTSEATQASFSGLVLPIPAMTAQVTDWYCPDVSMVMKQESVQSGVSSYVEVTELR</sequence>
<evidence type="ECO:0000313" key="4">
    <source>
        <dbReference type="Proteomes" id="UP000580517"/>
    </source>
</evidence>
<dbReference type="Pfam" id="PF21347">
    <property type="entry name" value="DUF3108_like"/>
    <property type="match status" value="1"/>
</dbReference>
<feature type="chain" id="PRO_5032749724" description="DUF3108 domain-containing protein" evidence="1">
    <location>
        <begin position="24"/>
        <end position="238"/>
    </location>
</feature>
<comment type="caution">
    <text evidence="3">The sequence shown here is derived from an EMBL/GenBank/DDBJ whole genome shotgun (WGS) entry which is preliminary data.</text>
</comment>
<feature type="domain" description="DUF3108" evidence="2">
    <location>
        <begin position="130"/>
        <end position="223"/>
    </location>
</feature>
<dbReference type="Proteomes" id="UP000580517">
    <property type="component" value="Unassembled WGS sequence"/>
</dbReference>
<protein>
    <recommendedName>
        <fullName evidence="2">DUF3108 domain-containing protein</fullName>
    </recommendedName>
</protein>
<evidence type="ECO:0000259" key="2">
    <source>
        <dbReference type="Pfam" id="PF21347"/>
    </source>
</evidence>
<keyword evidence="1" id="KW-0732">Signal</keyword>
<accession>A0A853FCD8</accession>
<name>A0A853FCD8_9BURK</name>
<evidence type="ECO:0000313" key="3">
    <source>
        <dbReference type="EMBL" id="NYT38484.1"/>
    </source>
</evidence>
<reference evidence="3 4" key="1">
    <citation type="submission" date="2020-07" db="EMBL/GenBank/DDBJ databases">
        <title>Taxonomic revisions and descriptions of new bacterial species based on genomic comparisons in the high-G+C-content subgroup of the family Alcaligenaceae.</title>
        <authorList>
            <person name="Szabo A."/>
            <person name="Felfoldi T."/>
        </authorList>
    </citation>
    <scope>NUCLEOTIDE SEQUENCE [LARGE SCALE GENOMIC DNA]</scope>
    <source>
        <strain evidence="3 4">DSM 25264</strain>
    </source>
</reference>
<feature type="signal peptide" evidence="1">
    <location>
        <begin position="1"/>
        <end position="23"/>
    </location>
</feature>
<evidence type="ECO:0000256" key="1">
    <source>
        <dbReference type="SAM" id="SignalP"/>
    </source>
</evidence>
<organism evidence="3 4">
    <name type="scientific">Allopusillimonas soli</name>
    <dbReference type="NCBI Taxonomy" id="659016"/>
    <lineage>
        <taxon>Bacteria</taxon>
        <taxon>Pseudomonadati</taxon>
        <taxon>Pseudomonadota</taxon>
        <taxon>Betaproteobacteria</taxon>
        <taxon>Burkholderiales</taxon>
        <taxon>Alcaligenaceae</taxon>
        <taxon>Allopusillimonas</taxon>
    </lineage>
</organism>